<dbReference type="InterPro" id="IPR036291">
    <property type="entry name" value="NAD(P)-bd_dom_sf"/>
</dbReference>
<keyword evidence="4" id="KW-1185">Reference proteome</keyword>
<dbReference type="PRINTS" id="PR00080">
    <property type="entry name" value="SDRFAMILY"/>
</dbReference>
<dbReference type="FunFam" id="3.40.50.720:FF:000338">
    <property type="entry name" value="3-oxoacyl-ACP reductase FabG"/>
    <property type="match status" value="1"/>
</dbReference>
<dbReference type="KEGG" id="cans:GP473_03800"/>
<dbReference type="NCBIfam" id="NF006110">
    <property type="entry name" value="PRK08261.1"/>
    <property type="match status" value="1"/>
</dbReference>
<evidence type="ECO:0000313" key="3">
    <source>
        <dbReference type="EMBL" id="QNH96908.1"/>
    </source>
</evidence>
<evidence type="ECO:0000259" key="2">
    <source>
        <dbReference type="SMART" id="SM00822"/>
    </source>
</evidence>
<dbReference type="PANTHER" id="PTHR42760:SF78">
    <property type="entry name" value="3-OXOACYL-[ACYL-CARRIER-PROTEIN] REDUCTASE [NADH]"/>
    <property type="match status" value="1"/>
</dbReference>
<protein>
    <submittedName>
        <fullName evidence="3">3-oxoacyl-ACP reductase</fullName>
    </submittedName>
</protein>
<proteinExistence type="inferred from homology"/>
<sequence>MCVNERREIVTEFSTPRHLLAPSLSWRARQHISQQNTSRSFYVSAPKKDAFLQFLDSPAGKFIAPKIGIPQQEPLRRYKKGEPALDGTVLLGGRGRIADGLKSLLSGDYQVTDTAGEGKHAAFVFDATGIKRPEDLQEIFDFFHPIMRQIKPSGRIVVIGTTPELCDDADERIVQRGLEGFTRSVAKELLRGATAQLVYVAPEVSSDDLSGVESTIRFLLSGKSAFVDAQVIRVGAEGAELPSNWDLPTEGKIAVVTGAARGIGATIAEVLARDGAKVICVDVPQAGEGLTETANKVKGTALPLDVTAADAADKIKEHAEQRHGGPVDIIVHNAGITRDKLLANMDEGRWNAVMSVNLIAPVRITEGLLANGGLAENGRVIGVSSIAGIAGNRGQTNYGLTKAAIIGFVDSLSAKLAEKNITINAVAPGFIETAMTAAIPFGTRQAGRLMSSLHQGGQTVDVAEAIAYFAAPASSSVTGNTIRVCGQGLLGA</sequence>
<dbReference type="Gene3D" id="3.40.50.720">
    <property type="entry name" value="NAD(P)-binding Rossmann-like Domain"/>
    <property type="match status" value="2"/>
</dbReference>
<gene>
    <name evidence="3" type="ORF">GP473_03800</name>
</gene>
<accession>A0A7G7YQY8</accession>
<dbReference type="Pfam" id="PF13561">
    <property type="entry name" value="adh_short_C2"/>
    <property type="match status" value="1"/>
</dbReference>
<dbReference type="PRINTS" id="PR00081">
    <property type="entry name" value="GDHRDH"/>
</dbReference>
<dbReference type="SMART" id="SM00822">
    <property type="entry name" value="PKS_KR"/>
    <property type="match status" value="1"/>
</dbReference>
<comment type="similarity">
    <text evidence="1">Belongs to the short-chain dehydrogenases/reductases (SDR) family.</text>
</comment>
<feature type="domain" description="Ketoreductase" evidence="2">
    <location>
        <begin position="252"/>
        <end position="434"/>
    </location>
</feature>
<name>A0A7G7YQY8_9CORY</name>
<dbReference type="InterPro" id="IPR057326">
    <property type="entry name" value="KR_dom"/>
</dbReference>
<dbReference type="AlphaFoldDB" id="A0A7G7YQY8"/>
<dbReference type="InterPro" id="IPR002347">
    <property type="entry name" value="SDR_fam"/>
</dbReference>
<dbReference type="GO" id="GO:0016616">
    <property type="term" value="F:oxidoreductase activity, acting on the CH-OH group of donors, NAD or NADP as acceptor"/>
    <property type="evidence" value="ECO:0007669"/>
    <property type="project" value="UniProtKB-ARBA"/>
</dbReference>
<dbReference type="SUPFAM" id="SSF51735">
    <property type="entry name" value="NAD(P)-binding Rossmann-fold domains"/>
    <property type="match status" value="1"/>
</dbReference>
<reference evidence="3 4" key="1">
    <citation type="submission" date="2019-12" db="EMBL/GenBank/DDBJ databases">
        <title>Corynebacterium sp. nov., isolated from feces of the Anser Albifrons in China.</title>
        <authorList>
            <person name="Liu Q."/>
        </authorList>
    </citation>
    <scope>NUCLEOTIDE SEQUENCE [LARGE SCALE GENOMIC DNA]</scope>
    <source>
        <strain evidence="3 4">23H37-10</strain>
    </source>
</reference>
<dbReference type="PANTHER" id="PTHR42760">
    <property type="entry name" value="SHORT-CHAIN DEHYDROGENASES/REDUCTASES FAMILY MEMBER"/>
    <property type="match status" value="1"/>
</dbReference>
<dbReference type="Proteomes" id="UP000515275">
    <property type="component" value="Chromosome"/>
</dbReference>
<organism evidence="3 4">
    <name type="scientific">Corynebacterium anserum</name>
    <dbReference type="NCBI Taxonomy" id="2684406"/>
    <lineage>
        <taxon>Bacteria</taxon>
        <taxon>Bacillati</taxon>
        <taxon>Actinomycetota</taxon>
        <taxon>Actinomycetes</taxon>
        <taxon>Mycobacteriales</taxon>
        <taxon>Corynebacteriaceae</taxon>
        <taxon>Corynebacterium</taxon>
    </lineage>
</organism>
<evidence type="ECO:0000313" key="4">
    <source>
        <dbReference type="Proteomes" id="UP000515275"/>
    </source>
</evidence>
<dbReference type="EMBL" id="CP046883">
    <property type="protein sequence ID" value="QNH96908.1"/>
    <property type="molecule type" value="Genomic_DNA"/>
</dbReference>
<evidence type="ECO:0000256" key="1">
    <source>
        <dbReference type="ARBA" id="ARBA00006484"/>
    </source>
</evidence>